<dbReference type="Gene3D" id="2.40.37.10">
    <property type="entry name" value="Lyase, Ornithine Decarboxylase, Chain A, domain 1"/>
    <property type="match status" value="1"/>
</dbReference>
<dbReference type="AlphaFoldDB" id="A0A1I5GV35"/>
<dbReference type="Pfam" id="PF02784">
    <property type="entry name" value="Orn_Arg_deC_N"/>
    <property type="match status" value="1"/>
</dbReference>
<feature type="modified residue" description="N6-(pyridoxal phosphate)lysine" evidence="3">
    <location>
        <position position="62"/>
    </location>
</feature>
<dbReference type="SUPFAM" id="SSF51419">
    <property type="entry name" value="PLP-binding barrel"/>
    <property type="match status" value="1"/>
</dbReference>
<name>A0A1I5GV35_9ACTN</name>
<evidence type="ECO:0000259" key="4">
    <source>
        <dbReference type="Pfam" id="PF02784"/>
    </source>
</evidence>
<dbReference type="InterPro" id="IPR000183">
    <property type="entry name" value="Orn/DAP/Arg_de-COase"/>
</dbReference>
<dbReference type="InParanoid" id="A0A1I5GV35"/>
<evidence type="ECO:0000256" key="2">
    <source>
        <dbReference type="ARBA" id="ARBA00022898"/>
    </source>
</evidence>
<keyword evidence="2 3" id="KW-0663">Pyridoxal phosphate</keyword>
<dbReference type="Proteomes" id="UP000183413">
    <property type="component" value="Unassembled WGS sequence"/>
</dbReference>
<feature type="domain" description="Orn/DAP/Arg decarboxylase 2 N-terminal" evidence="4">
    <location>
        <begin position="38"/>
        <end position="268"/>
    </location>
</feature>
<feature type="active site" description="Proton donor" evidence="3">
    <location>
        <position position="331"/>
    </location>
</feature>
<dbReference type="Gene3D" id="3.20.20.10">
    <property type="entry name" value="Alanine racemase"/>
    <property type="match status" value="1"/>
</dbReference>
<keyword evidence="6" id="KW-1185">Reference proteome</keyword>
<dbReference type="PANTHER" id="PTHR43727">
    <property type="entry name" value="DIAMINOPIMELATE DECARBOXYLASE"/>
    <property type="match status" value="1"/>
</dbReference>
<dbReference type="InterPro" id="IPR009006">
    <property type="entry name" value="Ala_racemase/Decarboxylase_C"/>
</dbReference>
<dbReference type="PRINTS" id="PR01179">
    <property type="entry name" value="ODADCRBXLASE"/>
</dbReference>
<reference evidence="5 6" key="1">
    <citation type="submission" date="2016-10" db="EMBL/GenBank/DDBJ databases">
        <authorList>
            <person name="de Groot N.N."/>
        </authorList>
    </citation>
    <scope>NUCLEOTIDE SEQUENCE [LARGE SCALE GENOMIC DNA]</scope>
    <source>
        <strain evidence="5 6">DSM 43067</strain>
    </source>
</reference>
<dbReference type="STRING" id="1993.SAMN04489713_105425"/>
<evidence type="ECO:0000313" key="6">
    <source>
        <dbReference type="Proteomes" id="UP000183413"/>
    </source>
</evidence>
<dbReference type="GO" id="GO:0008836">
    <property type="term" value="F:diaminopimelate decarboxylase activity"/>
    <property type="evidence" value="ECO:0007669"/>
    <property type="project" value="TreeGrafter"/>
</dbReference>
<sequence>MTPPAVLYPRTDIGAATRRAIEAAAAAGRSGWFVDLDRFAERCRSAVRAAEPYGVRLLLAVKSTTVPELLRVAAGAGLGFDVANMAEYDAVVSALDAGTPPFVSMTSPALPPSERDRLLDAIGSGRVHRCHWDSLGQFGEACRSLPVQDAGVRVNLDGEDLPEAFPQVTPSRFGVRARDLAAVRETAERAGRRLRWLHTHNGSEENDHASFVTAAEVVLRRAREAGLRPAALDLGGGLRGDPAALPGLFERLRAVAGDVEIVLEPGQFWTQDCGYLATQVLDVKPLDDRILVVCDCGTLNHLQWSTAPALPRLGRWAGSDRRPYVLCGRTCFESDYVGAVPPRAGPPAPRPGDWLVVGGVNGYSAELGSAFNGIAPHPPVLISERYWDTASETPPESVEKMSS</sequence>
<dbReference type="GO" id="GO:0009089">
    <property type="term" value="P:lysine biosynthetic process via diaminopimelate"/>
    <property type="evidence" value="ECO:0007669"/>
    <property type="project" value="TreeGrafter"/>
</dbReference>
<accession>A0A1I5GV35</accession>
<protein>
    <submittedName>
        <fullName evidence="5">Diaminopimelate decarboxylase</fullName>
    </submittedName>
</protein>
<dbReference type="RefSeq" id="WP_075021609.1">
    <property type="nucleotide sequence ID" value="NZ_FOVH01000005.1"/>
</dbReference>
<gene>
    <name evidence="5" type="ORF">SAMN04489713_105425</name>
</gene>
<dbReference type="InterPro" id="IPR029066">
    <property type="entry name" value="PLP-binding_barrel"/>
</dbReference>
<dbReference type="eggNOG" id="COG0019">
    <property type="taxonomic scope" value="Bacteria"/>
</dbReference>
<organism evidence="5 6">
    <name type="scientific">Actinomadura madurae</name>
    <dbReference type="NCBI Taxonomy" id="1993"/>
    <lineage>
        <taxon>Bacteria</taxon>
        <taxon>Bacillati</taxon>
        <taxon>Actinomycetota</taxon>
        <taxon>Actinomycetes</taxon>
        <taxon>Streptosporangiales</taxon>
        <taxon>Thermomonosporaceae</taxon>
        <taxon>Actinomadura</taxon>
    </lineage>
</organism>
<proteinExistence type="predicted"/>
<dbReference type="InterPro" id="IPR022644">
    <property type="entry name" value="De-COase2_N"/>
</dbReference>
<evidence type="ECO:0000256" key="3">
    <source>
        <dbReference type="PIRSR" id="PIRSR600183-50"/>
    </source>
</evidence>
<dbReference type="PANTHER" id="PTHR43727:SF2">
    <property type="entry name" value="GROUP IV DECARBOXYLASE"/>
    <property type="match status" value="1"/>
</dbReference>
<dbReference type="EMBL" id="FOVH01000005">
    <property type="protein sequence ID" value="SFO39862.1"/>
    <property type="molecule type" value="Genomic_DNA"/>
</dbReference>
<evidence type="ECO:0000256" key="1">
    <source>
        <dbReference type="ARBA" id="ARBA00001933"/>
    </source>
</evidence>
<comment type="cofactor">
    <cofactor evidence="1 3">
        <name>pyridoxal 5'-phosphate</name>
        <dbReference type="ChEBI" id="CHEBI:597326"/>
    </cofactor>
</comment>
<dbReference type="SUPFAM" id="SSF50621">
    <property type="entry name" value="Alanine racemase C-terminal domain-like"/>
    <property type="match status" value="1"/>
</dbReference>
<evidence type="ECO:0000313" key="5">
    <source>
        <dbReference type="EMBL" id="SFO39862.1"/>
    </source>
</evidence>